<name>A0ABD0NQJ0_CIRMR</name>
<keyword evidence="2" id="KW-1185">Reference proteome</keyword>
<sequence>KGYRMNHRQVTLKTDQTLKQRTTSDGKSFQKQHSFPENVACIGKKSQDRFHTYEDLTASEVETEELCCKSIPCSCYYKPHHIGVD</sequence>
<feature type="non-terminal residue" evidence="1">
    <location>
        <position position="1"/>
    </location>
</feature>
<dbReference type="AlphaFoldDB" id="A0ABD0NQJ0"/>
<dbReference type="EMBL" id="JAMKFB020000021">
    <property type="protein sequence ID" value="KAL0163206.1"/>
    <property type="molecule type" value="Genomic_DNA"/>
</dbReference>
<evidence type="ECO:0000313" key="1">
    <source>
        <dbReference type="EMBL" id="KAL0163206.1"/>
    </source>
</evidence>
<organism evidence="1 2">
    <name type="scientific">Cirrhinus mrigala</name>
    <name type="common">Mrigala</name>
    <dbReference type="NCBI Taxonomy" id="683832"/>
    <lineage>
        <taxon>Eukaryota</taxon>
        <taxon>Metazoa</taxon>
        <taxon>Chordata</taxon>
        <taxon>Craniata</taxon>
        <taxon>Vertebrata</taxon>
        <taxon>Euteleostomi</taxon>
        <taxon>Actinopterygii</taxon>
        <taxon>Neopterygii</taxon>
        <taxon>Teleostei</taxon>
        <taxon>Ostariophysi</taxon>
        <taxon>Cypriniformes</taxon>
        <taxon>Cyprinidae</taxon>
        <taxon>Labeoninae</taxon>
        <taxon>Labeonini</taxon>
        <taxon>Cirrhinus</taxon>
    </lineage>
</organism>
<evidence type="ECO:0000313" key="2">
    <source>
        <dbReference type="Proteomes" id="UP001529510"/>
    </source>
</evidence>
<reference evidence="1 2" key="1">
    <citation type="submission" date="2024-05" db="EMBL/GenBank/DDBJ databases">
        <title>Genome sequencing and assembly of Indian major carp, Cirrhinus mrigala (Hamilton, 1822).</title>
        <authorList>
            <person name="Mohindra V."/>
            <person name="Chowdhury L.M."/>
            <person name="Lal K."/>
            <person name="Jena J.K."/>
        </authorList>
    </citation>
    <scope>NUCLEOTIDE SEQUENCE [LARGE SCALE GENOMIC DNA]</scope>
    <source>
        <strain evidence="1">CM1030</strain>
        <tissue evidence="1">Blood</tissue>
    </source>
</reference>
<dbReference type="Proteomes" id="UP001529510">
    <property type="component" value="Unassembled WGS sequence"/>
</dbReference>
<comment type="caution">
    <text evidence="1">The sequence shown here is derived from an EMBL/GenBank/DDBJ whole genome shotgun (WGS) entry which is preliminary data.</text>
</comment>
<feature type="non-terminal residue" evidence="1">
    <location>
        <position position="85"/>
    </location>
</feature>
<protein>
    <submittedName>
        <fullName evidence="1">Uncharacterized protein</fullName>
    </submittedName>
</protein>
<gene>
    <name evidence="1" type="ORF">M9458_042602</name>
</gene>
<accession>A0ABD0NQJ0</accession>
<proteinExistence type="predicted"/>